<dbReference type="SUPFAM" id="SSF100950">
    <property type="entry name" value="NagB/RpiA/CoA transferase-like"/>
    <property type="match status" value="1"/>
</dbReference>
<dbReference type="PANTHER" id="PTHR34294:SF1">
    <property type="entry name" value="TRANSCRIPTIONAL REGULATOR LSRR"/>
    <property type="match status" value="1"/>
</dbReference>
<protein>
    <submittedName>
        <fullName evidence="7">Deoxyribonucleoside regulator</fullName>
    </submittedName>
</protein>
<evidence type="ECO:0000259" key="6">
    <source>
        <dbReference type="Pfam" id="PF04545"/>
    </source>
</evidence>
<dbReference type="Gene3D" id="1.10.10.60">
    <property type="entry name" value="Homeodomain-like"/>
    <property type="match status" value="1"/>
</dbReference>
<dbReference type="RefSeq" id="WP_206706941.1">
    <property type="nucleotide sequence ID" value="NZ_CP059066.1"/>
</dbReference>
<dbReference type="GO" id="GO:0030246">
    <property type="term" value="F:carbohydrate binding"/>
    <property type="evidence" value="ECO:0007669"/>
    <property type="project" value="InterPro"/>
</dbReference>
<feature type="domain" description="Sugar-binding" evidence="5">
    <location>
        <begin position="62"/>
        <end position="312"/>
    </location>
</feature>
<dbReference type="Gene3D" id="3.40.50.1360">
    <property type="match status" value="1"/>
</dbReference>
<dbReference type="AlphaFoldDB" id="A0A8A0RPU4"/>
<keyword evidence="4" id="KW-0804">Transcription</keyword>
<gene>
    <name evidence="7" type="primary">deoR</name>
    <name evidence="7" type="ORF">H0A61_01963</name>
</gene>
<evidence type="ECO:0000313" key="7">
    <source>
        <dbReference type="EMBL" id="QSQ09588.1"/>
    </source>
</evidence>
<dbReference type="InterPro" id="IPR051054">
    <property type="entry name" value="SorC_transcr_regulators"/>
</dbReference>
<evidence type="ECO:0000313" key="8">
    <source>
        <dbReference type="Proteomes" id="UP000662904"/>
    </source>
</evidence>
<comment type="similarity">
    <text evidence="1">Belongs to the SorC transcriptional regulatory family.</text>
</comment>
<keyword evidence="8" id="KW-1185">Reference proteome</keyword>
<dbReference type="GO" id="GO:0003677">
    <property type="term" value="F:DNA binding"/>
    <property type="evidence" value="ECO:0007669"/>
    <property type="project" value="UniProtKB-KW"/>
</dbReference>
<dbReference type="GO" id="GO:0006355">
    <property type="term" value="P:regulation of DNA-templated transcription"/>
    <property type="evidence" value="ECO:0007669"/>
    <property type="project" value="InterPro"/>
</dbReference>
<dbReference type="InterPro" id="IPR007630">
    <property type="entry name" value="RNA_pol_sigma70_r4"/>
</dbReference>
<dbReference type="InterPro" id="IPR037171">
    <property type="entry name" value="NagB/RpiA_transferase-like"/>
</dbReference>
<dbReference type="SUPFAM" id="SSF46785">
    <property type="entry name" value="Winged helix' DNA-binding domain"/>
    <property type="match status" value="1"/>
</dbReference>
<evidence type="ECO:0000256" key="1">
    <source>
        <dbReference type="ARBA" id="ARBA00010466"/>
    </source>
</evidence>
<dbReference type="InterPro" id="IPR036390">
    <property type="entry name" value="WH_DNA-bd_sf"/>
</dbReference>
<organism evidence="7 8">
    <name type="scientific">Koleobacter methoxysyntrophicus</name>
    <dbReference type="NCBI Taxonomy" id="2751313"/>
    <lineage>
        <taxon>Bacteria</taxon>
        <taxon>Bacillati</taxon>
        <taxon>Bacillota</taxon>
        <taxon>Clostridia</taxon>
        <taxon>Koleobacterales</taxon>
        <taxon>Koleobacteraceae</taxon>
        <taxon>Koleobacter</taxon>
    </lineage>
</organism>
<dbReference type="Pfam" id="PF04198">
    <property type="entry name" value="Sugar-bind"/>
    <property type="match status" value="1"/>
</dbReference>
<keyword evidence="2" id="KW-0805">Transcription regulation</keyword>
<sequence>MRTWKDERLMVKIANMYYNENLTQQNISDRLGISRPVVSRLLQRAREENIVEIKINSFYSFADKEKLLEKMYNLEEVIIVPYQNEGAVNLKEILGEAAADYLERIIKDGDIVGVSWGTTLYEIPRHLTNKRVLPNTTFVPLVGGIGQTKYEVHSNQIVIQLAEKFGCKCILLHAPAIVDSIEIKEIIISDMNAKNVLELARKSDIALVGVGAPISTSNILKSGYIGERELKNLKQSGAIGDICTFFFNEKGELCDVEINNRVVGITLDDLRKIPRVIGIAGGKQKAMSILGALRGSYLDVLVTDERTADYLISQGR</sequence>
<dbReference type="KEGG" id="kme:H0A61_01963"/>
<dbReference type="EMBL" id="CP059066">
    <property type="protein sequence ID" value="QSQ09588.1"/>
    <property type="molecule type" value="Genomic_DNA"/>
</dbReference>
<dbReference type="Pfam" id="PF04545">
    <property type="entry name" value="Sigma70_r4"/>
    <property type="match status" value="1"/>
</dbReference>
<accession>A0A8A0RPU4</accession>
<dbReference type="Proteomes" id="UP000662904">
    <property type="component" value="Chromosome"/>
</dbReference>
<feature type="domain" description="RNA polymerase sigma-70 region 4" evidence="6">
    <location>
        <begin position="16"/>
        <end position="47"/>
    </location>
</feature>
<dbReference type="InterPro" id="IPR007324">
    <property type="entry name" value="Sugar-bd_dom_put"/>
</dbReference>
<evidence type="ECO:0000256" key="2">
    <source>
        <dbReference type="ARBA" id="ARBA00023015"/>
    </source>
</evidence>
<reference evidence="7" key="1">
    <citation type="submission" date="2020-07" db="EMBL/GenBank/DDBJ databases">
        <title>Koleobacter methoxysyntrophicus gen. nov., sp. nov., a novel anaerobic bacterium isolated from deep subsurface oil field and proposal of Koleobacterales ord. nov. in the phylum Firmicutes.</title>
        <authorList>
            <person name="Sakamoto S."/>
            <person name="Tamaki H."/>
        </authorList>
    </citation>
    <scope>NUCLEOTIDE SEQUENCE</scope>
    <source>
        <strain evidence="7">NRmbB1</strain>
    </source>
</reference>
<proteinExistence type="inferred from homology"/>
<evidence type="ECO:0000256" key="4">
    <source>
        <dbReference type="ARBA" id="ARBA00023163"/>
    </source>
</evidence>
<keyword evidence="3" id="KW-0238">DNA-binding</keyword>
<evidence type="ECO:0000259" key="5">
    <source>
        <dbReference type="Pfam" id="PF04198"/>
    </source>
</evidence>
<evidence type="ECO:0000256" key="3">
    <source>
        <dbReference type="ARBA" id="ARBA00023125"/>
    </source>
</evidence>
<dbReference type="PANTHER" id="PTHR34294">
    <property type="entry name" value="TRANSCRIPTIONAL REGULATOR-RELATED"/>
    <property type="match status" value="1"/>
</dbReference>
<name>A0A8A0RPU4_9FIRM</name>